<evidence type="ECO:0000256" key="2">
    <source>
        <dbReference type="ARBA" id="ARBA00022598"/>
    </source>
</evidence>
<evidence type="ECO:0000313" key="10">
    <source>
        <dbReference type="Proteomes" id="UP000265882"/>
    </source>
</evidence>
<organism evidence="9 10">
    <name type="scientific">Abyssobacteria bacterium (strain SURF_5)</name>
    <dbReference type="NCBI Taxonomy" id="2093360"/>
    <lineage>
        <taxon>Bacteria</taxon>
        <taxon>Pseudomonadati</taxon>
        <taxon>Candidatus Hydrogenedentota</taxon>
        <taxon>Candidatus Abyssobacteria</taxon>
    </lineage>
</organism>
<dbReference type="InterPro" id="IPR037136">
    <property type="entry name" value="RNA3'_phos_cyclase_dom_sf"/>
</dbReference>
<reference evidence="9 10" key="1">
    <citation type="journal article" date="2017" name="ISME J.">
        <title>Energy and carbon metabolisms in a deep terrestrial subsurface fluid microbial community.</title>
        <authorList>
            <person name="Momper L."/>
            <person name="Jungbluth S.P."/>
            <person name="Lee M.D."/>
            <person name="Amend J.P."/>
        </authorList>
    </citation>
    <scope>NUCLEOTIDE SEQUENCE [LARGE SCALE GENOMIC DNA]</scope>
    <source>
        <strain evidence="9">SURF_5</strain>
    </source>
</reference>
<dbReference type="Gene3D" id="3.30.360.20">
    <property type="entry name" value="RNA 3'-terminal phosphate cyclase, insert domain"/>
    <property type="match status" value="1"/>
</dbReference>
<dbReference type="PIRSF" id="PIRSF005378">
    <property type="entry name" value="RNA3'_term_phos_cycl_euk"/>
    <property type="match status" value="1"/>
</dbReference>
<evidence type="ECO:0000256" key="5">
    <source>
        <dbReference type="HAMAP-Rule" id="MF_00200"/>
    </source>
</evidence>
<feature type="active site" description="Tele-AMP-histidine intermediate" evidence="5">
    <location>
        <position position="313"/>
    </location>
</feature>
<dbReference type="NCBIfam" id="TIGR03399">
    <property type="entry name" value="RNA_3prim_cycl"/>
    <property type="match status" value="1"/>
</dbReference>
<evidence type="ECO:0000256" key="6">
    <source>
        <dbReference type="NCBIfam" id="TIGR03399"/>
    </source>
</evidence>
<keyword evidence="5" id="KW-0963">Cytoplasm</keyword>
<feature type="domain" description="RNA 3'-terminal phosphate cyclase" evidence="7">
    <location>
        <begin position="8"/>
        <end position="331"/>
    </location>
</feature>
<dbReference type="HAMAP" id="MF_00200">
    <property type="entry name" value="RTC"/>
    <property type="match status" value="1"/>
</dbReference>
<dbReference type="InterPro" id="IPR036553">
    <property type="entry name" value="RPTC_insert"/>
</dbReference>
<dbReference type="EMBL" id="QZKU01000064">
    <property type="protein sequence ID" value="RJP21824.1"/>
    <property type="molecule type" value="Genomic_DNA"/>
</dbReference>
<dbReference type="Pfam" id="PF01137">
    <property type="entry name" value="RTC"/>
    <property type="match status" value="1"/>
</dbReference>
<feature type="domain" description="RNA 3'-terminal phosphate cyclase insert" evidence="8">
    <location>
        <begin position="181"/>
        <end position="278"/>
    </location>
</feature>
<keyword evidence="5" id="KW-0067">ATP-binding</keyword>
<dbReference type="Proteomes" id="UP000265882">
    <property type="component" value="Unassembled WGS sequence"/>
</dbReference>
<evidence type="ECO:0000313" key="9">
    <source>
        <dbReference type="EMBL" id="RJP21824.1"/>
    </source>
</evidence>
<dbReference type="PANTHER" id="PTHR11096">
    <property type="entry name" value="RNA 3' TERMINAL PHOSPHATE CYCLASE"/>
    <property type="match status" value="1"/>
</dbReference>
<sequence>MIEVDGSYLEGGGAILRVATALSAITGKPVRVFNVRAGRSKPGLMTQHLESLKAVALLCSGRLDNAFTGSTEIEMHPGRIQPRDISVTIATAGAIGLLFQSVSAPICLADTDVRVSILGGATFARWAPPLPAIQRVLLPLLESMGYPAELEIARHGFFPKGGARVKITGHPSRYRRPLVLTEPGEASIVRGISVASTHLQKAQVADRQARAAGQTLGQAGLKAQVEREYVDAVCPGSGIVLWAETGARAIIGGDSIGERGKPSEQVGEEAANALIETVRSGAAVDEHLSDQLLLFMALAKGRSVITTPRLTGHAKTNMHVIKQFLPVEFEVKEDALVRIECSGSVN</sequence>
<accession>A0A3A4P1E8</accession>
<protein>
    <recommendedName>
        <fullName evidence="5 6">RNA 3'-terminal phosphate cyclase</fullName>
        <shortName evidence="5">RNA cyclase</shortName>
        <shortName evidence="5">RNA-3'-phosphate cyclase</shortName>
        <ecNumber evidence="5 6">6.5.1.4</ecNumber>
    </recommendedName>
</protein>
<comment type="similarity">
    <text evidence="1 5">Belongs to the RNA 3'-terminal cyclase family. Type 1 subfamily.</text>
</comment>
<dbReference type="InterPro" id="IPR013791">
    <property type="entry name" value="RNA3'-term_phos_cycl_insert"/>
</dbReference>
<evidence type="ECO:0000256" key="3">
    <source>
        <dbReference type="ARBA" id="ARBA00022741"/>
    </source>
</evidence>
<dbReference type="GO" id="GO:0005524">
    <property type="term" value="F:ATP binding"/>
    <property type="evidence" value="ECO:0007669"/>
    <property type="project" value="UniProtKB-KW"/>
</dbReference>
<dbReference type="PANTHER" id="PTHR11096:SF0">
    <property type="entry name" value="RNA 3'-TERMINAL PHOSPHATE CYCLASE"/>
    <property type="match status" value="1"/>
</dbReference>
<dbReference type="InterPro" id="IPR013792">
    <property type="entry name" value="RNA3'P_cycl/enolpyr_Trfase_a/b"/>
</dbReference>
<dbReference type="InterPro" id="IPR000228">
    <property type="entry name" value="RNA3'_term_phos_cyc"/>
</dbReference>
<dbReference type="Pfam" id="PF05189">
    <property type="entry name" value="RTC_insert"/>
    <property type="match status" value="1"/>
</dbReference>
<keyword evidence="2 5" id="KW-0436">Ligase</keyword>
<feature type="binding site" evidence="5">
    <location>
        <position position="100"/>
    </location>
    <ligand>
        <name>ATP</name>
        <dbReference type="ChEBI" id="CHEBI:30616"/>
    </ligand>
</feature>
<dbReference type="SUPFAM" id="SSF55205">
    <property type="entry name" value="EPT/RTPC-like"/>
    <property type="match status" value="2"/>
</dbReference>
<keyword evidence="3 5" id="KW-0547">Nucleotide-binding</keyword>
<dbReference type="InterPro" id="IPR017770">
    <property type="entry name" value="RNA3'_term_phos_cyc_type_1"/>
</dbReference>
<dbReference type="GO" id="GO:0003963">
    <property type="term" value="F:RNA-3'-phosphate cyclase activity"/>
    <property type="evidence" value="ECO:0007669"/>
    <property type="project" value="UniProtKB-UniRule"/>
</dbReference>
<comment type="function">
    <text evidence="5">Catalyzes the conversion of 3'-phosphate to a 2',3'-cyclic phosphodiester at the end of RNA. The mechanism of action of the enzyme occurs in 3 steps: (A) adenylation of the enzyme by ATP; (B) transfer of adenylate to an RNA-N3'P to produce RNA-N3'PP5'A; (C) and attack of the adjacent 2'-hydroxyl on the 3'-phosphorus in the diester linkage to produce the cyclic end product. The biological role of this enzyme is unknown but it is likely to function in some aspects of cellular RNA processing.</text>
</comment>
<evidence type="ECO:0000256" key="4">
    <source>
        <dbReference type="ARBA" id="ARBA00024481"/>
    </source>
</evidence>
<dbReference type="GO" id="GO:0005737">
    <property type="term" value="C:cytoplasm"/>
    <property type="evidence" value="ECO:0007669"/>
    <property type="project" value="UniProtKB-SubCell"/>
</dbReference>
<comment type="caution">
    <text evidence="9">The sequence shown here is derived from an EMBL/GenBank/DDBJ whole genome shotgun (WGS) entry which is preliminary data.</text>
</comment>
<gene>
    <name evidence="5" type="primary">rtcA</name>
    <name evidence="9" type="ORF">C4520_09215</name>
</gene>
<comment type="catalytic activity">
    <reaction evidence="4 5">
        <text>a 3'-end 3'-phospho-ribonucleotide-RNA + ATP = a 3'-end 2',3'-cyclophospho-ribonucleotide-RNA + AMP + diphosphate</text>
        <dbReference type="Rhea" id="RHEA:23976"/>
        <dbReference type="Rhea" id="RHEA-COMP:10463"/>
        <dbReference type="Rhea" id="RHEA-COMP:10464"/>
        <dbReference type="ChEBI" id="CHEBI:30616"/>
        <dbReference type="ChEBI" id="CHEBI:33019"/>
        <dbReference type="ChEBI" id="CHEBI:83062"/>
        <dbReference type="ChEBI" id="CHEBI:83064"/>
        <dbReference type="ChEBI" id="CHEBI:456215"/>
        <dbReference type="EC" id="6.5.1.4"/>
    </reaction>
</comment>
<dbReference type="InterPro" id="IPR023797">
    <property type="entry name" value="RNA3'_phos_cyclase_dom"/>
</dbReference>
<dbReference type="Gene3D" id="3.65.10.20">
    <property type="entry name" value="RNA 3'-terminal phosphate cyclase domain"/>
    <property type="match status" value="1"/>
</dbReference>
<dbReference type="EC" id="6.5.1.4" evidence="5 6"/>
<comment type="subcellular location">
    <subcellularLocation>
        <location evidence="5">Cytoplasm</location>
    </subcellularLocation>
</comment>
<evidence type="ECO:0000259" key="8">
    <source>
        <dbReference type="Pfam" id="PF05189"/>
    </source>
</evidence>
<feature type="binding site" evidence="5">
    <location>
        <begin position="287"/>
        <end position="291"/>
    </location>
    <ligand>
        <name>ATP</name>
        <dbReference type="ChEBI" id="CHEBI:30616"/>
    </ligand>
</feature>
<evidence type="ECO:0000259" key="7">
    <source>
        <dbReference type="Pfam" id="PF01137"/>
    </source>
</evidence>
<dbReference type="SUPFAM" id="SSF52913">
    <property type="entry name" value="RNA 3'-terminal phosphate cyclase, RPTC, insert domain"/>
    <property type="match status" value="1"/>
</dbReference>
<proteinExistence type="inferred from homology"/>
<evidence type="ECO:0000256" key="1">
    <source>
        <dbReference type="ARBA" id="ARBA00009206"/>
    </source>
</evidence>
<dbReference type="AlphaFoldDB" id="A0A3A4P1E8"/>
<dbReference type="GO" id="GO:0006396">
    <property type="term" value="P:RNA processing"/>
    <property type="evidence" value="ECO:0007669"/>
    <property type="project" value="UniProtKB-UniRule"/>
</dbReference>
<name>A0A3A4P1E8_ABYX5</name>